<organism evidence="3 4">
    <name type="scientific">Agrobacterium tumefaciens</name>
    <dbReference type="NCBI Taxonomy" id="358"/>
    <lineage>
        <taxon>Bacteria</taxon>
        <taxon>Pseudomonadati</taxon>
        <taxon>Pseudomonadota</taxon>
        <taxon>Alphaproteobacteria</taxon>
        <taxon>Hyphomicrobiales</taxon>
        <taxon>Rhizobiaceae</taxon>
        <taxon>Rhizobium/Agrobacterium group</taxon>
        <taxon>Agrobacterium</taxon>
        <taxon>Agrobacterium tumefaciens complex</taxon>
    </lineage>
</organism>
<protein>
    <submittedName>
        <fullName evidence="3">AAA family ATPase</fullName>
    </submittedName>
</protein>
<dbReference type="AlphaFoldDB" id="A0AAE6BGE9"/>
<comment type="similarity">
    <text evidence="1">Belongs to the AAA ATPase family.</text>
</comment>
<dbReference type="Gene3D" id="1.10.8.60">
    <property type="match status" value="1"/>
</dbReference>
<dbReference type="InterPro" id="IPR027417">
    <property type="entry name" value="P-loop_NTPase"/>
</dbReference>
<keyword evidence="1" id="KW-0547">Nucleotide-binding</keyword>
<dbReference type="GO" id="GO:0005524">
    <property type="term" value="F:ATP binding"/>
    <property type="evidence" value="ECO:0007669"/>
    <property type="project" value="UniProtKB-KW"/>
</dbReference>
<dbReference type="InterPro" id="IPR003593">
    <property type="entry name" value="AAA+_ATPase"/>
</dbReference>
<dbReference type="InterPro" id="IPR003960">
    <property type="entry name" value="ATPase_AAA_CS"/>
</dbReference>
<dbReference type="PANTHER" id="PTHR23076">
    <property type="entry name" value="METALLOPROTEASE M41 FTSH"/>
    <property type="match status" value="1"/>
</dbReference>
<dbReference type="Gene3D" id="1.20.58.760">
    <property type="entry name" value="Peptidase M41"/>
    <property type="match status" value="1"/>
</dbReference>
<evidence type="ECO:0000259" key="2">
    <source>
        <dbReference type="SMART" id="SM00382"/>
    </source>
</evidence>
<dbReference type="GO" id="GO:0030163">
    <property type="term" value="P:protein catabolic process"/>
    <property type="evidence" value="ECO:0007669"/>
    <property type="project" value="TreeGrafter"/>
</dbReference>
<dbReference type="PANTHER" id="PTHR23076:SF97">
    <property type="entry name" value="ATP-DEPENDENT ZINC METALLOPROTEASE YME1L1"/>
    <property type="match status" value="1"/>
</dbReference>
<dbReference type="EMBL" id="CP039898">
    <property type="protein sequence ID" value="QCL81997.1"/>
    <property type="molecule type" value="Genomic_DNA"/>
</dbReference>
<dbReference type="GO" id="GO:0006508">
    <property type="term" value="P:proteolysis"/>
    <property type="evidence" value="ECO:0007669"/>
    <property type="project" value="InterPro"/>
</dbReference>
<dbReference type="CDD" id="cd19481">
    <property type="entry name" value="RecA-like_protease"/>
    <property type="match status" value="1"/>
</dbReference>
<dbReference type="GO" id="GO:0004176">
    <property type="term" value="F:ATP-dependent peptidase activity"/>
    <property type="evidence" value="ECO:0007669"/>
    <property type="project" value="InterPro"/>
</dbReference>
<dbReference type="InterPro" id="IPR000642">
    <property type="entry name" value="Peptidase_M41"/>
</dbReference>
<dbReference type="Pfam" id="PF00004">
    <property type="entry name" value="AAA"/>
    <property type="match status" value="1"/>
</dbReference>
<feature type="domain" description="AAA+ ATPase" evidence="2">
    <location>
        <begin position="245"/>
        <end position="381"/>
    </location>
</feature>
<evidence type="ECO:0000256" key="1">
    <source>
        <dbReference type="RuleBase" id="RU003651"/>
    </source>
</evidence>
<dbReference type="SUPFAM" id="SSF140990">
    <property type="entry name" value="FtsH protease domain-like"/>
    <property type="match status" value="1"/>
</dbReference>
<evidence type="ECO:0000313" key="4">
    <source>
        <dbReference type="Proteomes" id="UP000298579"/>
    </source>
</evidence>
<dbReference type="GO" id="GO:0005886">
    <property type="term" value="C:plasma membrane"/>
    <property type="evidence" value="ECO:0007669"/>
    <property type="project" value="TreeGrafter"/>
</dbReference>
<evidence type="ECO:0000313" key="3">
    <source>
        <dbReference type="EMBL" id="QCL81997.1"/>
    </source>
</evidence>
<dbReference type="InterPro" id="IPR003959">
    <property type="entry name" value="ATPase_AAA_core"/>
</dbReference>
<dbReference type="SUPFAM" id="SSF52540">
    <property type="entry name" value="P-loop containing nucleoside triphosphate hydrolases"/>
    <property type="match status" value="1"/>
</dbReference>
<dbReference type="SMART" id="SM00382">
    <property type="entry name" value="AAA"/>
    <property type="match status" value="1"/>
</dbReference>
<proteinExistence type="inferred from homology"/>
<dbReference type="PROSITE" id="PS00674">
    <property type="entry name" value="AAA"/>
    <property type="match status" value="1"/>
</dbReference>
<dbReference type="Gene3D" id="3.40.50.300">
    <property type="entry name" value="P-loop containing nucleotide triphosphate hydrolases"/>
    <property type="match status" value="1"/>
</dbReference>
<dbReference type="GO" id="GO:0004222">
    <property type="term" value="F:metalloendopeptidase activity"/>
    <property type="evidence" value="ECO:0007669"/>
    <property type="project" value="InterPro"/>
</dbReference>
<reference evidence="3 4" key="1">
    <citation type="submission" date="2019-04" db="EMBL/GenBank/DDBJ databases">
        <title>Complete genome sequence of Agrobacterium tumefaciens CFBP5877.</title>
        <authorList>
            <person name="Huang Y.-Y."/>
            <person name="Chiang H.-Y."/>
            <person name="Chou L."/>
            <person name="Lai E.-M."/>
            <person name="Kuo C.-H."/>
        </authorList>
    </citation>
    <scope>NUCLEOTIDE SEQUENCE [LARGE SCALE GENOMIC DNA]</scope>
    <source>
        <strain evidence="3 4">CFBP5877</strain>
    </source>
</reference>
<dbReference type="InterPro" id="IPR037219">
    <property type="entry name" value="Peptidase_M41-like"/>
</dbReference>
<sequence>MQSYTANLMASFEPYHSSNRNIDLPTHLAMVSMARSIRHFLKRRSSFVAAFILPPNAEVHSIKMAAKYLLEGSAPVNGEQGNYFVLVVDKETDLANEFSGFRKLPDLKRAIILLEDNDLLTSEIRVAADIVASLSSPCSTDYQIVARRMGLGKLSKTDADFLASLSPNRVELGLRRNRSLQASLGRLRQYSRIEQPRPSPDPIPAGPTLHDLAGYGDAKAWGIELAEDLAAWKAGMLPWSAMECGILLSGPPGSGKTSYAAALARTCNAKLILASAARWQARGHLGDLLKAMRKAFTEAAAQAPSVLLIDEFDSFTSRDDRTGSSANYHRQVVNGLLELLDGAQSHEGVIIVGATNYPNIIDPALLRAGRLERHFTIPLPDERGREDIFRFYLGEELAHEPLETVVLASEGWSGADIERCVRDARRHARKAKRSMLIADLVAAMPPVIPVPLAVQRCVAAHELGHAILGVLLETEPLVAVSIEKTLRVDKSTQTMGTTVFEEQHFNRRTATHFRDKIAVLLGGIAAEEMLFKDFENSGGGDLSADLNRATDIATMLEVTWGLGKTLTVEPDSSPRALAGYRHRRRGIAKSVEATLKEEFSRAKSLLEEHRSVLLDLHADLVREGTLSADVVKAAVKAHRESRVIS</sequence>
<dbReference type="Proteomes" id="UP000298579">
    <property type="component" value="Chromosome linear"/>
</dbReference>
<name>A0AAE6BGE9_AGRTU</name>
<dbReference type="Pfam" id="PF01434">
    <property type="entry name" value="Peptidase_M41"/>
    <property type="match status" value="1"/>
</dbReference>
<gene>
    <name evidence="3" type="ORF">CFBP5877_23310</name>
</gene>
<keyword evidence="1" id="KW-0067">ATP-binding</keyword>
<accession>A0AAE6BGE9</accession>
<dbReference type="RefSeq" id="WP_080827794.1">
    <property type="nucleotide sequence ID" value="NZ_CP039889.1"/>
</dbReference>
<dbReference type="GO" id="GO:0016887">
    <property type="term" value="F:ATP hydrolysis activity"/>
    <property type="evidence" value="ECO:0007669"/>
    <property type="project" value="InterPro"/>
</dbReference>